<dbReference type="AlphaFoldDB" id="A0A8J8SAL6"/>
<dbReference type="KEGG" id="vgu:HYG85_00635"/>
<name>A0A8J8SAL6_9FIRM</name>
<accession>A0A8J8SAL6</accession>
<evidence type="ECO:0000313" key="1">
    <source>
        <dbReference type="EMBL" id="QUH27505.1"/>
    </source>
</evidence>
<gene>
    <name evidence="1" type="ORF">HYG85_00635</name>
</gene>
<proteinExistence type="predicted"/>
<evidence type="ECO:0000313" key="2">
    <source>
        <dbReference type="Proteomes" id="UP000677305"/>
    </source>
</evidence>
<organism evidence="1 2">
    <name type="scientific">Vallitalea guaymasensis</name>
    <dbReference type="NCBI Taxonomy" id="1185412"/>
    <lineage>
        <taxon>Bacteria</taxon>
        <taxon>Bacillati</taxon>
        <taxon>Bacillota</taxon>
        <taxon>Clostridia</taxon>
        <taxon>Lachnospirales</taxon>
        <taxon>Vallitaleaceae</taxon>
        <taxon>Vallitalea</taxon>
    </lineage>
</organism>
<dbReference type="OrthoDB" id="1819249at2"/>
<dbReference type="RefSeq" id="WP_113674675.1">
    <property type="nucleotide sequence ID" value="NZ_CAJXUH010000004.1"/>
</dbReference>
<dbReference type="EMBL" id="CP058561">
    <property type="protein sequence ID" value="QUH27505.1"/>
    <property type="molecule type" value="Genomic_DNA"/>
</dbReference>
<sequence>MKKSIYSIVLFDEIVEAIDRLAYIKNTNRSQLINDMLAEKIGLLTPQQKVTNIMNRISQLVETDSIQVKSKNDYGSLQFGTFIKYKYKPSIRYSFEFYVGNNEERYAVLKINSRSKSEDLNEHLERFFNGICYIDKKRFPEIYQREIINKTYTNSNNRFVREFLRGIPLEKMDDDSIAEYLSCYLLMIDDSLNYYFNHYNQEDVFNKIDKIYCQHLNNLNLFLK</sequence>
<reference evidence="1 2" key="1">
    <citation type="submission" date="2020-07" db="EMBL/GenBank/DDBJ databases">
        <title>Vallitalea guaymasensis genome.</title>
        <authorList>
            <person name="Postec A."/>
        </authorList>
    </citation>
    <scope>NUCLEOTIDE SEQUENCE [LARGE SCALE GENOMIC DNA]</scope>
    <source>
        <strain evidence="1 2">Ra1766G1</strain>
    </source>
</reference>
<keyword evidence="2" id="KW-1185">Reference proteome</keyword>
<dbReference type="Proteomes" id="UP000677305">
    <property type="component" value="Chromosome"/>
</dbReference>
<protein>
    <submittedName>
        <fullName evidence="1">Uncharacterized protein</fullName>
    </submittedName>
</protein>